<keyword evidence="7" id="KW-1185">Reference proteome</keyword>
<evidence type="ECO:0000256" key="3">
    <source>
        <dbReference type="ARBA" id="ARBA00022737"/>
    </source>
</evidence>
<organism evidence="6 7">
    <name type="scientific">Thermophagus xiamenensis</name>
    <dbReference type="NCBI Taxonomy" id="385682"/>
    <lineage>
        <taxon>Bacteria</taxon>
        <taxon>Pseudomonadati</taxon>
        <taxon>Bacteroidota</taxon>
        <taxon>Bacteroidia</taxon>
        <taxon>Marinilabiliales</taxon>
        <taxon>Marinilabiliaceae</taxon>
        <taxon>Thermophagus</taxon>
    </lineage>
</organism>
<keyword evidence="2" id="KW-0963">Cytoplasm</keyword>
<reference evidence="6 7" key="1">
    <citation type="submission" date="2016-10" db="EMBL/GenBank/DDBJ databases">
        <authorList>
            <person name="de Groot N.N."/>
        </authorList>
    </citation>
    <scope>NUCLEOTIDE SEQUENCE [LARGE SCALE GENOMIC DNA]</scope>
    <source>
        <strain evidence="6 7">DSM 19012</strain>
    </source>
</reference>
<dbReference type="SUPFAM" id="SSF48452">
    <property type="entry name" value="TPR-like"/>
    <property type="match status" value="2"/>
</dbReference>
<protein>
    <submittedName>
        <fullName evidence="6">Tetratricopeptide repeat-containing protein</fullName>
    </submittedName>
</protein>
<comment type="subcellular location">
    <subcellularLocation>
        <location evidence="1">Cytoplasm</location>
    </subcellularLocation>
</comment>
<dbReference type="PANTHER" id="PTHR46630">
    <property type="entry name" value="TETRATRICOPEPTIDE REPEAT PROTEIN 29"/>
    <property type="match status" value="1"/>
</dbReference>
<dbReference type="InterPro" id="IPR011990">
    <property type="entry name" value="TPR-like_helical_dom_sf"/>
</dbReference>
<dbReference type="AlphaFoldDB" id="A0A1I1V844"/>
<dbReference type="SMART" id="SM00028">
    <property type="entry name" value="TPR"/>
    <property type="match status" value="5"/>
</dbReference>
<comment type="similarity">
    <text evidence="5">Belongs to the Rap family.</text>
</comment>
<dbReference type="PANTHER" id="PTHR46630:SF1">
    <property type="entry name" value="TETRATRICOPEPTIDE REPEAT PROTEIN 29"/>
    <property type="match status" value="1"/>
</dbReference>
<dbReference type="EMBL" id="FONA01000002">
    <property type="protein sequence ID" value="SFD79167.1"/>
    <property type="molecule type" value="Genomic_DNA"/>
</dbReference>
<dbReference type="InterPro" id="IPR051476">
    <property type="entry name" value="Bac_ResReg_Asp_Phosphatase"/>
</dbReference>
<evidence type="ECO:0000256" key="2">
    <source>
        <dbReference type="ARBA" id="ARBA00022490"/>
    </source>
</evidence>
<dbReference type="Pfam" id="PF13424">
    <property type="entry name" value="TPR_12"/>
    <property type="match status" value="1"/>
</dbReference>
<accession>A0A1I1V844</accession>
<dbReference type="Gene3D" id="1.25.40.10">
    <property type="entry name" value="Tetratricopeptide repeat domain"/>
    <property type="match status" value="2"/>
</dbReference>
<evidence type="ECO:0000256" key="4">
    <source>
        <dbReference type="ARBA" id="ARBA00022803"/>
    </source>
</evidence>
<dbReference type="InParanoid" id="A0A1I1V844"/>
<evidence type="ECO:0000313" key="6">
    <source>
        <dbReference type="EMBL" id="SFD79167.1"/>
    </source>
</evidence>
<dbReference type="STRING" id="385682.SAMN05444380_10270"/>
<dbReference type="Proteomes" id="UP000181976">
    <property type="component" value="Unassembled WGS sequence"/>
</dbReference>
<dbReference type="InterPro" id="IPR019734">
    <property type="entry name" value="TPR_rpt"/>
</dbReference>
<sequence length="328" mass="37414">MIYCSLCSILKGLPICGQVFNFIPNGSCLKYCRSLVFIVCLVFYFFKTDAQNFDPRDSLQQVLRLENNDSVKVLLLLELAKLSDGRPFDGFLYARDALQLAEKNGYHVLKARALENISLFHRKLGNYSDAVEASFKALQVYDELGLWERKADLQLQIGTHLSNDKNFQKAIPYITMALNSFRERADTFRMALALINLGETYRLNGNTDSAEYCFTECLQWNTFLDNRQIEGYATGNLGMVFLDKEKPDSAIVLLKRALDILEGMGDAYSVSVYLSEMGKAYILKGKKNEGENIFKSALELAKNERLKEQIRDMSKYLSEFYEKNGVLD</sequence>
<evidence type="ECO:0000256" key="1">
    <source>
        <dbReference type="ARBA" id="ARBA00004496"/>
    </source>
</evidence>
<gene>
    <name evidence="6" type="ORF">SAMN05444380_10270</name>
</gene>
<keyword evidence="3" id="KW-0677">Repeat</keyword>
<dbReference type="eggNOG" id="COG0457">
    <property type="taxonomic scope" value="Bacteria"/>
</dbReference>
<evidence type="ECO:0000256" key="5">
    <source>
        <dbReference type="ARBA" id="ARBA00038253"/>
    </source>
</evidence>
<keyword evidence="4" id="KW-0802">TPR repeat</keyword>
<name>A0A1I1V844_9BACT</name>
<evidence type="ECO:0000313" key="7">
    <source>
        <dbReference type="Proteomes" id="UP000181976"/>
    </source>
</evidence>
<proteinExistence type="inferred from homology"/>
<dbReference type="GO" id="GO:0005737">
    <property type="term" value="C:cytoplasm"/>
    <property type="evidence" value="ECO:0007669"/>
    <property type="project" value="UniProtKB-SubCell"/>
</dbReference>